<dbReference type="EMBL" id="JAFGIX010000003">
    <property type="protein sequence ID" value="MBN1571639.1"/>
    <property type="molecule type" value="Genomic_DNA"/>
</dbReference>
<dbReference type="InterPro" id="IPR036277">
    <property type="entry name" value="SMC_hinge_sf"/>
</dbReference>
<evidence type="ECO:0000256" key="5">
    <source>
        <dbReference type="ARBA" id="ARBA00023054"/>
    </source>
</evidence>
<feature type="coiled-coil region" evidence="7">
    <location>
        <begin position="300"/>
        <end position="369"/>
    </location>
</feature>
<dbReference type="GO" id="GO:0007062">
    <property type="term" value="P:sister chromatid cohesion"/>
    <property type="evidence" value="ECO:0007669"/>
    <property type="project" value="InterPro"/>
</dbReference>
<evidence type="ECO:0000256" key="3">
    <source>
        <dbReference type="ARBA" id="ARBA00022741"/>
    </source>
</evidence>
<dbReference type="SUPFAM" id="SSF52540">
    <property type="entry name" value="P-loop containing nucleoside triphosphate hydrolases"/>
    <property type="match status" value="2"/>
</dbReference>
<dbReference type="PANTHER" id="PTHR43977">
    <property type="entry name" value="STRUCTURAL MAINTENANCE OF CHROMOSOMES PROTEIN 3"/>
    <property type="match status" value="1"/>
</dbReference>
<accession>A0A9D8PKL3</accession>
<comment type="similarity">
    <text evidence="7">Belongs to the SMC family.</text>
</comment>
<evidence type="ECO:0000313" key="11">
    <source>
        <dbReference type="Proteomes" id="UP000809273"/>
    </source>
</evidence>
<dbReference type="Gene3D" id="1.10.287.1490">
    <property type="match status" value="1"/>
</dbReference>
<dbReference type="GO" id="GO:0003677">
    <property type="term" value="F:DNA binding"/>
    <property type="evidence" value="ECO:0007669"/>
    <property type="project" value="UniProtKB-UniRule"/>
</dbReference>
<dbReference type="GO" id="GO:0005737">
    <property type="term" value="C:cytoplasm"/>
    <property type="evidence" value="ECO:0007669"/>
    <property type="project" value="UniProtKB-SubCell"/>
</dbReference>
<dbReference type="InterPro" id="IPR010935">
    <property type="entry name" value="SMC_hinge"/>
</dbReference>
<dbReference type="Gene3D" id="1.20.1060.20">
    <property type="match status" value="1"/>
</dbReference>
<feature type="binding site" evidence="7">
    <location>
        <begin position="32"/>
        <end position="39"/>
    </location>
    <ligand>
        <name>ATP</name>
        <dbReference type="ChEBI" id="CHEBI:30616"/>
    </ligand>
</feature>
<reference evidence="10" key="2">
    <citation type="submission" date="2021-01" db="EMBL/GenBank/DDBJ databases">
        <authorList>
            <person name="Hahn C.R."/>
            <person name="Youssef N.H."/>
            <person name="Elshahed M."/>
        </authorList>
    </citation>
    <scope>NUCLEOTIDE SEQUENCE</scope>
    <source>
        <strain evidence="10">Zod_Metabat.24</strain>
    </source>
</reference>
<feature type="domain" description="SMC hinge" evidence="9">
    <location>
        <begin position="522"/>
        <end position="637"/>
    </location>
</feature>
<keyword evidence="2 7" id="KW-0963">Cytoplasm</keyword>
<evidence type="ECO:0000313" key="10">
    <source>
        <dbReference type="EMBL" id="MBN1571639.1"/>
    </source>
</evidence>
<dbReference type="InterPro" id="IPR011890">
    <property type="entry name" value="SMC_prok"/>
</dbReference>
<comment type="domain">
    <text evidence="7">Contains large globular domains required for ATP hydrolysis at each terminus and a third globular domain forming a flexible hinge near the middle of the molecule. These domains are separated by coiled-coil structures.</text>
</comment>
<dbReference type="Pfam" id="PF06470">
    <property type="entry name" value="SMC_hinge"/>
    <property type="match status" value="1"/>
</dbReference>
<dbReference type="Gene3D" id="3.40.50.300">
    <property type="entry name" value="P-loop containing nucleotide triphosphate hydrolases"/>
    <property type="match status" value="2"/>
</dbReference>
<evidence type="ECO:0000256" key="8">
    <source>
        <dbReference type="SAM" id="MobiDB-lite"/>
    </source>
</evidence>
<keyword evidence="3 7" id="KW-0547">Nucleotide-binding</keyword>
<feature type="region of interest" description="Disordered" evidence="8">
    <location>
        <begin position="750"/>
        <end position="790"/>
    </location>
</feature>
<comment type="function">
    <text evidence="7">Required for chromosome condensation and partitioning.</text>
</comment>
<evidence type="ECO:0000256" key="7">
    <source>
        <dbReference type="HAMAP-Rule" id="MF_01894"/>
    </source>
</evidence>
<feature type="coiled-coil region" evidence="7">
    <location>
        <begin position="170"/>
        <end position="264"/>
    </location>
</feature>
<dbReference type="HAMAP" id="MF_01894">
    <property type="entry name" value="Smc_prok"/>
    <property type="match status" value="1"/>
</dbReference>
<dbReference type="InterPro" id="IPR003395">
    <property type="entry name" value="RecF/RecN/SMC_N"/>
</dbReference>
<evidence type="ECO:0000256" key="2">
    <source>
        <dbReference type="ARBA" id="ARBA00022490"/>
    </source>
</evidence>
<dbReference type="GO" id="GO:0005694">
    <property type="term" value="C:chromosome"/>
    <property type="evidence" value="ECO:0007669"/>
    <property type="project" value="InterPro"/>
</dbReference>
<proteinExistence type="inferred from homology"/>
<gene>
    <name evidence="7 10" type="primary">smc</name>
    <name evidence="10" type="ORF">JW984_00405</name>
</gene>
<comment type="subcellular location">
    <subcellularLocation>
        <location evidence="1 7">Cytoplasm</location>
    </subcellularLocation>
</comment>
<comment type="subunit">
    <text evidence="7">Homodimer.</text>
</comment>
<evidence type="ECO:0000256" key="6">
    <source>
        <dbReference type="ARBA" id="ARBA00023125"/>
    </source>
</evidence>
<dbReference type="PIRSF" id="PIRSF005719">
    <property type="entry name" value="SMC"/>
    <property type="match status" value="1"/>
</dbReference>
<evidence type="ECO:0000256" key="4">
    <source>
        <dbReference type="ARBA" id="ARBA00022840"/>
    </source>
</evidence>
<dbReference type="SUPFAM" id="SSF57997">
    <property type="entry name" value="Tropomyosin"/>
    <property type="match status" value="1"/>
</dbReference>
<dbReference type="Pfam" id="PF02463">
    <property type="entry name" value="SMC_N"/>
    <property type="match status" value="1"/>
</dbReference>
<reference evidence="10" key="1">
    <citation type="journal article" date="2021" name="Environ. Microbiol.">
        <title>Genomic characterization of three novel Desulfobacterota classes expand the metabolic and phylogenetic diversity of the phylum.</title>
        <authorList>
            <person name="Murphy C.L."/>
            <person name="Biggerstaff J."/>
            <person name="Eichhorn A."/>
            <person name="Ewing E."/>
            <person name="Shahan R."/>
            <person name="Soriano D."/>
            <person name="Stewart S."/>
            <person name="VanMol K."/>
            <person name="Walker R."/>
            <person name="Walters P."/>
            <person name="Elshahed M.S."/>
            <person name="Youssef N.H."/>
        </authorList>
    </citation>
    <scope>NUCLEOTIDE SEQUENCE</scope>
    <source>
        <strain evidence="10">Zod_Metabat.24</strain>
    </source>
</reference>
<keyword evidence="4 7" id="KW-0067">ATP-binding</keyword>
<dbReference type="SMART" id="SM00968">
    <property type="entry name" value="SMC_hinge"/>
    <property type="match status" value="1"/>
</dbReference>
<dbReference type="GO" id="GO:0005524">
    <property type="term" value="F:ATP binding"/>
    <property type="evidence" value="ECO:0007669"/>
    <property type="project" value="UniProtKB-UniRule"/>
</dbReference>
<protein>
    <recommendedName>
        <fullName evidence="7">Chromosome partition protein Smc</fullName>
    </recommendedName>
</protein>
<dbReference type="InterPro" id="IPR027417">
    <property type="entry name" value="P-loop_NTPase"/>
</dbReference>
<dbReference type="FunFam" id="3.40.50.300:FF:000901">
    <property type="entry name" value="Chromosome partition protein Smc"/>
    <property type="match status" value="1"/>
</dbReference>
<evidence type="ECO:0000256" key="1">
    <source>
        <dbReference type="ARBA" id="ARBA00004496"/>
    </source>
</evidence>
<dbReference type="GO" id="GO:0016887">
    <property type="term" value="F:ATP hydrolysis activity"/>
    <property type="evidence" value="ECO:0007669"/>
    <property type="project" value="InterPro"/>
</dbReference>
<dbReference type="Gene3D" id="3.30.70.1620">
    <property type="match status" value="1"/>
</dbReference>
<dbReference type="AlphaFoldDB" id="A0A9D8PKL3"/>
<dbReference type="GO" id="GO:0006260">
    <property type="term" value="P:DNA replication"/>
    <property type="evidence" value="ECO:0007669"/>
    <property type="project" value="UniProtKB-UniRule"/>
</dbReference>
<dbReference type="NCBIfam" id="TIGR02168">
    <property type="entry name" value="SMC_prok_B"/>
    <property type="match status" value="1"/>
</dbReference>
<comment type="caution">
    <text evidence="10">The sequence shown here is derived from an EMBL/GenBank/DDBJ whole genome shotgun (WGS) entry which is preliminary data.</text>
</comment>
<keyword evidence="5 7" id="KW-0175">Coiled coil</keyword>
<organism evidence="10 11">
    <name type="scientific">Candidatus Zymogenus saltonus</name>
    <dbReference type="NCBI Taxonomy" id="2844893"/>
    <lineage>
        <taxon>Bacteria</taxon>
        <taxon>Deltaproteobacteria</taxon>
        <taxon>Candidatus Zymogenia</taxon>
        <taxon>Candidatus Zymogeniales</taxon>
        <taxon>Candidatus Zymogenaceae</taxon>
        <taxon>Candidatus Zymogenus</taxon>
    </lineage>
</organism>
<dbReference type="SUPFAM" id="SSF75553">
    <property type="entry name" value="Smc hinge domain"/>
    <property type="match status" value="1"/>
</dbReference>
<dbReference type="Proteomes" id="UP000809273">
    <property type="component" value="Unassembled WGS sequence"/>
</dbReference>
<evidence type="ECO:0000259" key="9">
    <source>
        <dbReference type="SMART" id="SM00968"/>
    </source>
</evidence>
<keyword evidence="6 7" id="KW-0238">DNA-binding</keyword>
<sequence>MKIKKLEILGFKSFIDKSTLTFPRGITAVVGPNGSGKSNIVDAIKWALGEQSVKSLRGKAMEDVIFNGSGDKKPLGMAEVTLTFTHADGIVPPNFSTYHEITVRRRIYRSGESEYFLNKAPCRLKDINGLFMGTGVGAKTYSIIAQGQIGSIISARPEERRVFVEEAAGITKYKAKKIEAIRKIESTRNNLLRIGDIIGEVKRQMDSLAQQAKRAEDYKELKENLKKSELMDAAKGYLRLTEEIEAEQKRLKGKEEEEAVAEARLLVVEGKIEEMKTSSMEVEEQFSQIQRSFFSNEAEIKTVEESIRHLKDRIESTRRRNESLDGERGELEGFITETSGRIEGLEGRIRSSREEAESLRSNLNEIEGRLSDVTAVVDDLAARGDELQKQRLFEASRISELRNGIDSTGRLIARFTGMIEERAGELNSLKAEITRLNDLVDGRSSERDRVEAEVKDCSGRLSDLDLKIEGLTKRESEVLREREEAGSKLARANSKLAILLEMEKNYEGLSEGVKGIMTGKGEGVIGIFSDFIETDEGHEKALEGYLGEAVSAVVVRGLEDARRQIDRLKSDGSGRAVFIPMENINGRGGGASLSGNGVLGRLRESVKVKGEGGMGNILSFFGDAHLVDTLESALRVWEEKKPDFSLVTLDGELVTPEGLIFGGSREGGFSVFKNRREREGLEKDVIGLERGLINIEENLNTTRDELSSAKADFKREEKGLSDLKMKSQTLKTELDASIKDRTRVEKAVTETEAAVRKESDEIERLKSEREESVKELESAGKREDGLKADDEALRSELQEKRKVMREVEEEETEAKLSLNKAIDLKEHLSESLEELKRQIERAERDRDNKARGISDGEAEIEDFTRKISESERELSEKIMASKELEDKLRDARAEVDGGLSREKELENERKKAQGELAKVREGLQQKRDEIRELAWELERLTANTKERYNEEIGETYMNYVSEKIDDVDLKEEIDRLKKRIDKFGEVNLLAISEYNSRMERYEFLKSQESDLLDSIDSLNKTIKKIDKKSRERFLNTFNEINEKFGEVFPRLVPGGKARIVLTDKDDPLESGVEIMAQPPDKRLSSITLLSGGEKALTAIALIFSIFLIKPTPFCMMDEVDAPLDDINIERFIDLLKEISLTSQVILITHNKKTMEMADTLYGITMEDPGVSKMVSVKLTDHEGLSVVS</sequence>
<name>A0A9D8PKL3_9DELT</name>
<dbReference type="GO" id="GO:0030261">
    <property type="term" value="P:chromosome condensation"/>
    <property type="evidence" value="ECO:0007669"/>
    <property type="project" value="InterPro"/>
</dbReference>
<dbReference type="InterPro" id="IPR024704">
    <property type="entry name" value="SMC"/>
</dbReference>
<dbReference type="GO" id="GO:0007059">
    <property type="term" value="P:chromosome segregation"/>
    <property type="evidence" value="ECO:0007669"/>
    <property type="project" value="UniProtKB-UniRule"/>
</dbReference>